<feature type="domain" description="O-methyltransferase C-terminal" evidence="5">
    <location>
        <begin position="198"/>
        <end position="411"/>
    </location>
</feature>
<dbReference type="InterPro" id="IPR036388">
    <property type="entry name" value="WH-like_DNA-bd_sf"/>
</dbReference>
<dbReference type="InterPro" id="IPR016461">
    <property type="entry name" value="COMT-like"/>
</dbReference>
<evidence type="ECO:0000256" key="1">
    <source>
        <dbReference type="ARBA" id="ARBA00022603"/>
    </source>
</evidence>
<dbReference type="EMBL" id="VOKX01000104">
    <property type="protein sequence ID" value="KAB7836053.1"/>
    <property type="molecule type" value="Genomic_DNA"/>
</dbReference>
<dbReference type="Gene3D" id="3.40.50.150">
    <property type="entry name" value="Vaccinia Virus protein VP39"/>
    <property type="match status" value="1"/>
</dbReference>
<dbReference type="Proteomes" id="UP000327000">
    <property type="component" value="Unassembled WGS sequence"/>
</dbReference>
<keyword evidence="1 7" id="KW-0489">Methyltransferase</keyword>
<gene>
    <name evidence="7" type="ORF">FRZ00_25680</name>
</gene>
<dbReference type="OrthoDB" id="4145676at2"/>
<dbReference type="PANTHER" id="PTHR43712:SF2">
    <property type="entry name" value="O-METHYLTRANSFERASE CICE"/>
    <property type="match status" value="1"/>
</dbReference>
<proteinExistence type="predicted"/>
<dbReference type="SUPFAM" id="SSF53335">
    <property type="entry name" value="S-adenosyl-L-methionine-dependent methyltransferases"/>
    <property type="match status" value="1"/>
</dbReference>
<dbReference type="PROSITE" id="PS51683">
    <property type="entry name" value="SAM_OMT_II"/>
    <property type="match status" value="1"/>
</dbReference>
<dbReference type="Pfam" id="PF00891">
    <property type="entry name" value="Methyltransf_2"/>
    <property type="match status" value="1"/>
</dbReference>
<accession>A0A5N5W1T6</accession>
<evidence type="ECO:0000313" key="7">
    <source>
        <dbReference type="EMBL" id="KAB7836053.1"/>
    </source>
</evidence>
<dbReference type="AlphaFoldDB" id="A0A5N5W1T6"/>
<feature type="compositionally biased region" description="Basic residues" evidence="4">
    <location>
        <begin position="12"/>
        <end position="45"/>
    </location>
</feature>
<dbReference type="Gene3D" id="1.10.10.10">
    <property type="entry name" value="Winged helix-like DNA-binding domain superfamily/Winged helix DNA-binding domain"/>
    <property type="match status" value="1"/>
</dbReference>
<evidence type="ECO:0000256" key="4">
    <source>
        <dbReference type="SAM" id="MobiDB-lite"/>
    </source>
</evidence>
<dbReference type="Gene3D" id="1.10.287.1350">
    <property type="match status" value="1"/>
</dbReference>
<name>A0A5N5W1T6_STRMB</name>
<sequence>MVPVHRTDRPHPQARRHARPFRPRRAGAPRGPERRRHRPGVRLHRPAASPPRRTGVRGLHSGRPGRAGGRPHSPFDGRKKPVKTPETRAADTADRSLIVRTAFGSMAAQTLRAAVRLRVVELIGDTPRRADAIAADAGAEPRPVTRLLRALAALGVLREHTPGTFSVTPAGTLLDPSRPGSLASFVRVFTDPVSTRAWEHLDDSVRTGDVAFDAVFGTDFFGHLARHPELSEAFNTAMGQATGATAAALPAAYDFGRFTSVTDVGGGDGTLLAGVLTAYPDLTGVVFDTAEGLAGAPETLERHGLTGRCSPHAGDFFRSVPAGSDLYLIKSVLHDWPDEKAATILRHCREALPPGGRILIVEPVLPDTVDPEAPVTGGGITYLSDLNMLVNVSGRERTRADFEDVCRRAGLTVVSVTPLAGAAPFSLVEAAAD</sequence>
<reference evidence="7 8" key="1">
    <citation type="journal article" date="2019" name="Microb. Cell Fact.">
        <title>Exploring novel herbicidin analogues by transcriptional regulator overexpression and MS/MS molecular networking.</title>
        <authorList>
            <person name="Shi Y."/>
            <person name="Gu R."/>
            <person name="Li Y."/>
            <person name="Wang X."/>
            <person name="Ren W."/>
            <person name="Li X."/>
            <person name="Wang L."/>
            <person name="Xie Y."/>
            <person name="Hong B."/>
        </authorList>
    </citation>
    <scope>NUCLEOTIDE SEQUENCE [LARGE SCALE GENOMIC DNA]</scope>
    <source>
        <strain evidence="7 8">US-43</strain>
    </source>
</reference>
<dbReference type="InterPro" id="IPR001077">
    <property type="entry name" value="COMT_C"/>
</dbReference>
<feature type="domain" description="O-methyltransferase dimerisation" evidence="6">
    <location>
        <begin position="100"/>
        <end position="174"/>
    </location>
</feature>
<feature type="region of interest" description="Disordered" evidence="4">
    <location>
        <begin position="1"/>
        <end position="93"/>
    </location>
</feature>
<dbReference type="SUPFAM" id="SSF46785">
    <property type="entry name" value="Winged helix' DNA-binding domain"/>
    <property type="match status" value="1"/>
</dbReference>
<dbReference type="InterPro" id="IPR036390">
    <property type="entry name" value="WH_DNA-bd_sf"/>
</dbReference>
<feature type="compositionally biased region" description="Basic and acidic residues" evidence="4">
    <location>
        <begin position="1"/>
        <end position="11"/>
    </location>
</feature>
<keyword evidence="8" id="KW-1185">Reference proteome</keyword>
<organism evidence="7 8">
    <name type="scientific">Streptomyces mobaraensis</name>
    <name type="common">Streptoverticillium mobaraense</name>
    <dbReference type="NCBI Taxonomy" id="35621"/>
    <lineage>
        <taxon>Bacteria</taxon>
        <taxon>Bacillati</taxon>
        <taxon>Actinomycetota</taxon>
        <taxon>Actinomycetes</taxon>
        <taxon>Kitasatosporales</taxon>
        <taxon>Streptomycetaceae</taxon>
        <taxon>Streptomyces</taxon>
    </lineage>
</organism>
<dbReference type="InterPro" id="IPR012967">
    <property type="entry name" value="COMT_dimerisation"/>
</dbReference>
<evidence type="ECO:0000259" key="6">
    <source>
        <dbReference type="Pfam" id="PF08100"/>
    </source>
</evidence>
<dbReference type="CDD" id="cd02440">
    <property type="entry name" value="AdoMet_MTases"/>
    <property type="match status" value="1"/>
</dbReference>
<protein>
    <submittedName>
        <fullName evidence="7">Methyltransferase</fullName>
    </submittedName>
</protein>
<evidence type="ECO:0000313" key="8">
    <source>
        <dbReference type="Proteomes" id="UP000327000"/>
    </source>
</evidence>
<dbReference type="PANTHER" id="PTHR43712">
    <property type="entry name" value="PUTATIVE (AFU_ORTHOLOGUE AFUA_4G14580)-RELATED"/>
    <property type="match status" value="1"/>
</dbReference>
<evidence type="ECO:0000256" key="3">
    <source>
        <dbReference type="ARBA" id="ARBA00022691"/>
    </source>
</evidence>
<dbReference type="GO" id="GO:0046983">
    <property type="term" value="F:protein dimerization activity"/>
    <property type="evidence" value="ECO:0007669"/>
    <property type="project" value="InterPro"/>
</dbReference>
<keyword evidence="3" id="KW-0949">S-adenosyl-L-methionine</keyword>
<dbReference type="InterPro" id="IPR029063">
    <property type="entry name" value="SAM-dependent_MTases_sf"/>
</dbReference>
<evidence type="ECO:0000259" key="5">
    <source>
        <dbReference type="Pfam" id="PF00891"/>
    </source>
</evidence>
<feature type="compositionally biased region" description="Basic and acidic residues" evidence="4">
    <location>
        <begin position="73"/>
        <end position="93"/>
    </location>
</feature>
<dbReference type="GO" id="GO:0008171">
    <property type="term" value="F:O-methyltransferase activity"/>
    <property type="evidence" value="ECO:0007669"/>
    <property type="project" value="InterPro"/>
</dbReference>
<comment type="caution">
    <text evidence="7">The sequence shown here is derived from an EMBL/GenBank/DDBJ whole genome shotgun (WGS) entry which is preliminary data.</text>
</comment>
<dbReference type="Pfam" id="PF08100">
    <property type="entry name" value="Dimerisation"/>
    <property type="match status" value="1"/>
</dbReference>
<keyword evidence="2 7" id="KW-0808">Transferase</keyword>
<evidence type="ECO:0000256" key="2">
    <source>
        <dbReference type="ARBA" id="ARBA00022679"/>
    </source>
</evidence>
<dbReference type="GO" id="GO:0032259">
    <property type="term" value="P:methylation"/>
    <property type="evidence" value="ECO:0007669"/>
    <property type="project" value="UniProtKB-KW"/>
</dbReference>